<comment type="subcellular location">
    <subcellularLocation>
        <location evidence="1">Cell envelope</location>
    </subcellularLocation>
</comment>
<comment type="caution">
    <text evidence="2">The sequence shown here is derived from an EMBL/GenBank/DDBJ whole genome shotgun (WGS) entry which is preliminary data.</text>
</comment>
<evidence type="ECO:0000313" key="3">
    <source>
        <dbReference type="Proteomes" id="UP000649829"/>
    </source>
</evidence>
<evidence type="ECO:0000313" key="2">
    <source>
        <dbReference type="EMBL" id="GGM16176.1"/>
    </source>
</evidence>
<dbReference type="Gene3D" id="3.40.190.170">
    <property type="entry name" value="Bacterial extracellular solute-binding protein, family 7"/>
    <property type="match status" value="1"/>
</dbReference>
<protein>
    <submittedName>
        <fullName evidence="2">Uncharacterized protein</fullName>
    </submittedName>
</protein>
<dbReference type="InterPro" id="IPR038404">
    <property type="entry name" value="TRAP_DctP_sf"/>
</dbReference>
<reference evidence="2" key="1">
    <citation type="journal article" date="2014" name="Int. J. Syst. Evol. Microbiol.">
        <title>Complete genome sequence of Corynebacterium casei LMG S-19264T (=DSM 44701T), isolated from a smear-ripened cheese.</title>
        <authorList>
            <consortium name="US DOE Joint Genome Institute (JGI-PGF)"/>
            <person name="Walter F."/>
            <person name="Albersmeier A."/>
            <person name="Kalinowski J."/>
            <person name="Ruckert C."/>
        </authorList>
    </citation>
    <scope>NUCLEOTIDE SEQUENCE</scope>
    <source>
        <strain evidence="2">CGMCC 1.6293</strain>
    </source>
</reference>
<dbReference type="GO" id="GO:0030313">
    <property type="term" value="C:cell envelope"/>
    <property type="evidence" value="ECO:0007669"/>
    <property type="project" value="UniProtKB-SubCell"/>
</dbReference>
<dbReference type="Proteomes" id="UP000649829">
    <property type="component" value="Unassembled WGS sequence"/>
</dbReference>
<accession>A0A917TAB9</accession>
<keyword evidence="3" id="KW-1185">Reference proteome</keyword>
<proteinExistence type="predicted"/>
<evidence type="ECO:0000256" key="1">
    <source>
        <dbReference type="ARBA" id="ARBA00004196"/>
    </source>
</evidence>
<dbReference type="AlphaFoldDB" id="A0A917TAB9"/>
<sequence length="140" mass="14596">MVAVATPLAEDIAKASGGELTINIVPGGALGSVRVTLKALSNSAIDMGMIADFYTPAELPNSVVLSDFGTLGKDSRVMTAAINENLLLACQNCLAEYTERDIVPLMMYSTTPYALMCKDGDVSSFQAVQGKKVRGTGGMG</sequence>
<gene>
    <name evidence="2" type="ORF">GCM10011534_42650</name>
</gene>
<dbReference type="EMBL" id="BMLF01000008">
    <property type="protein sequence ID" value="GGM16176.1"/>
    <property type="molecule type" value="Genomic_DNA"/>
</dbReference>
<organism evidence="2 3">
    <name type="scientific">Pseudooceanicola nanhaiensis</name>
    <dbReference type="NCBI Taxonomy" id="375761"/>
    <lineage>
        <taxon>Bacteria</taxon>
        <taxon>Pseudomonadati</taxon>
        <taxon>Pseudomonadota</taxon>
        <taxon>Alphaproteobacteria</taxon>
        <taxon>Rhodobacterales</taxon>
        <taxon>Paracoccaceae</taxon>
        <taxon>Pseudooceanicola</taxon>
    </lineage>
</organism>
<name>A0A917TAB9_9RHOB</name>
<reference evidence="2" key="2">
    <citation type="submission" date="2020-09" db="EMBL/GenBank/DDBJ databases">
        <authorList>
            <person name="Sun Q."/>
            <person name="Zhou Y."/>
        </authorList>
    </citation>
    <scope>NUCLEOTIDE SEQUENCE</scope>
    <source>
        <strain evidence="2">CGMCC 1.6293</strain>
    </source>
</reference>